<evidence type="ECO:0000256" key="2">
    <source>
        <dbReference type="ARBA" id="ARBA00022475"/>
    </source>
</evidence>
<protein>
    <submittedName>
        <fullName evidence="8">Membrane protein</fullName>
    </submittedName>
</protein>
<keyword evidence="3 6" id="KW-0812">Transmembrane</keyword>
<accession>A0A172U2N1</accession>
<proteinExistence type="predicted"/>
<evidence type="ECO:0000256" key="4">
    <source>
        <dbReference type="ARBA" id="ARBA00022989"/>
    </source>
</evidence>
<evidence type="ECO:0000256" key="3">
    <source>
        <dbReference type="ARBA" id="ARBA00022692"/>
    </source>
</evidence>
<reference evidence="8 9" key="2">
    <citation type="journal article" date="2016" name="Int. J. Syst. Evol. Microbiol.">
        <title>Flavisolibacter tropicus sp. nov., isolated from tropical soil.</title>
        <authorList>
            <person name="Lee J.J."/>
            <person name="Kang M.S."/>
            <person name="Kim G.S."/>
            <person name="Lee C.S."/>
            <person name="Lim S."/>
            <person name="Lee J."/>
            <person name="Roh S.H."/>
            <person name="Kang H."/>
            <person name="Ha J.M."/>
            <person name="Bae S."/>
            <person name="Jung H.Y."/>
            <person name="Kim M.K."/>
        </authorList>
    </citation>
    <scope>NUCLEOTIDE SEQUENCE [LARGE SCALE GENOMIC DNA]</scope>
    <source>
        <strain evidence="8 9">LCS9</strain>
    </source>
</reference>
<evidence type="ECO:0000256" key="5">
    <source>
        <dbReference type="ARBA" id="ARBA00023136"/>
    </source>
</evidence>
<evidence type="ECO:0000313" key="9">
    <source>
        <dbReference type="Proteomes" id="UP000077177"/>
    </source>
</evidence>
<sequence length="102" mass="11602">MLESPMGRLRFIGMAEGLSLLVLLGIAMPLKYLADQPEAVKYVGWVHGLLFVAFVIAVLMMYRERDWPLKKVALAFIAAFLPFGTFVFDAQLRKEERNGRLK</sequence>
<dbReference type="EMBL" id="CP011390">
    <property type="protein sequence ID" value="ANE53641.1"/>
    <property type="molecule type" value="Genomic_DNA"/>
</dbReference>
<organism evidence="8 9">
    <name type="scientific">Flavisolibacter tropicus</name>
    <dbReference type="NCBI Taxonomy" id="1492898"/>
    <lineage>
        <taxon>Bacteria</taxon>
        <taxon>Pseudomonadati</taxon>
        <taxon>Bacteroidota</taxon>
        <taxon>Chitinophagia</taxon>
        <taxon>Chitinophagales</taxon>
        <taxon>Chitinophagaceae</taxon>
        <taxon>Flavisolibacter</taxon>
    </lineage>
</organism>
<feature type="transmembrane region" description="Helical" evidence="6">
    <location>
        <begin position="12"/>
        <end position="30"/>
    </location>
</feature>
<gene>
    <name evidence="8" type="ORF">SY85_21105</name>
</gene>
<dbReference type="STRING" id="1492898.SY85_21105"/>
<dbReference type="PANTHER" id="PTHR40077:SF1">
    <property type="entry name" value="MEMBRANE PROTEIN"/>
    <property type="match status" value="1"/>
</dbReference>
<dbReference type="Pfam" id="PF12823">
    <property type="entry name" value="DUF3817"/>
    <property type="match status" value="1"/>
</dbReference>
<feature type="transmembrane region" description="Helical" evidence="6">
    <location>
        <begin position="42"/>
        <end position="60"/>
    </location>
</feature>
<comment type="subcellular location">
    <subcellularLocation>
        <location evidence="1">Cell membrane</location>
        <topology evidence="1">Multi-pass membrane protein</topology>
    </subcellularLocation>
</comment>
<evidence type="ECO:0000256" key="1">
    <source>
        <dbReference type="ARBA" id="ARBA00004651"/>
    </source>
</evidence>
<keyword evidence="9" id="KW-1185">Reference proteome</keyword>
<evidence type="ECO:0000259" key="7">
    <source>
        <dbReference type="Pfam" id="PF12823"/>
    </source>
</evidence>
<dbReference type="InterPro" id="IPR023845">
    <property type="entry name" value="DUF3817_TM"/>
</dbReference>
<evidence type="ECO:0000256" key="6">
    <source>
        <dbReference type="SAM" id="Phobius"/>
    </source>
</evidence>
<name>A0A172U2N1_9BACT</name>
<keyword evidence="4 6" id="KW-1133">Transmembrane helix</keyword>
<reference evidence="9" key="1">
    <citation type="submission" date="2015-01" db="EMBL/GenBank/DDBJ databases">
        <title>Flavisolibacter sp./LCS9/ whole genome sequencing.</title>
        <authorList>
            <person name="Kim M.K."/>
            <person name="Srinivasan S."/>
            <person name="Lee J.-J."/>
        </authorList>
    </citation>
    <scope>NUCLEOTIDE SEQUENCE [LARGE SCALE GENOMIC DNA]</scope>
    <source>
        <strain evidence="9">LCS9</strain>
    </source>
</reference>
<dbReference type="KEGG" id="fla:SY85_21105"/>
<dbReference type="GO" id="GO:0005886">
    <property type="term" value="C:plasma membrane"/>
    <property type="evidence" value="ECO:0007669"/>
    <property type="project" value="UniProtKB-SubCell"/>
</dbReference>
<feature type="transmembrane region" description="Helical" evidence="6">
    <location>
        <begin position="72"/>
        <end position="92"/>
    </location>
</feature>
<keyword evidence="5 6" id="KW-0472">Membrane</keyword>
<dbReference type="OrthoDB" id="1121311at2"/>
<dbReference type="Proteomes" id="UP000077177">
    <property type="component" value="Chromosome"/>
</dbReference>
<dbReference type="AlphaFoldDB" id="A0A172U2N1"/>
<dbReference type="PANTHER" id="PTHR40077">
    <property type="entry name" value="MEMBRANE PROTEIN-RELATED"/>
    <property type="match status" value="1"/>
</dbReference>
<evidence type="ECO:0000313" key="8">
    <source>
        <dbReference type="EMBL" id="ANE53641.1"/>
    </source>
</evidence>
<keyword evidence="2" id="KW-1003">Cell membrane</keyword>
<feature type="domain" description="DUF3817" evidence="7">
    <location>
        <begin position="7"/>
        <end position="94"/>
    </location>
</feature>
<dbReference type="NCBIfam" id="TIGR03954">
    <property type="entry name" value="integ_memb_HG"/>
    <property type="match status" value="1"/>
</dbReference>
<dbReference type="PATRIC" id="fig|1492898.3.peg.4580"/>